<organism evidence="1 2">
    <name type="scientific">Levilactobacillus hammesii</name>
    <dbReference type="NCBI Taxonomy" id="267633"/>
    <lineage>
        <taxon>Bacteria</taxon>
        <taxon>Bacillati</taxon>
        <taxon>Bacillota</taxon>
        <taxon>Bacilli</taxon>
        <taxon>Lactobacillales</taxon>
        <taxon>Lactobacillaceae</taxon>
        <taxon>Levilactobacillus</taxon>
    </lineage>
</organism>
<protein>
    <submittedName>
        <fullName evidence="1">Uncharacterized protein</fullName>
    </submittedName>
</protein>
<gene>
    <name evidence="1" type="ORF">K8U88_02360</name>
</gene>
<name>A0A921EYF0_9LACO</name>
<evidence type="ECO:0000313" key="1">
    <source>
        <dbReference type="EMBL" id="HJE86407.1"/>
    </source>
</evidence>
<proteinExistence type="predicted"/>
<reference evidence="1" key="1">
    <citation type="journal article" date="2021" name="PeerJ">
        <title>Extensive microbial diversity within the chicken gut microbiome revealed by metagenomics and culture.</title>
        <authorList>
            <person name="Gilroy R."/>
            <person name="Ravi A."/>
            <person name="Getino M."/>
            <person name="Pursley I."/>
            <person name="Horton D.L."/>
            <person name="Alikhan N.F."/>
            <person name="Baker D."/>
            <person name="Gharbi K."/>
            <person name="Hall N."/>
            <person name="Watson M."/>
            <person name="Adriaenssens E.M."/>
            <person name="Foster-Nyarko E."/>
            <person name="Jarju S."/>
            <person name="Secka A."/>
            <person name="Antonio M."/>
            <person name="Oren A."/>
            <person name="Chaudhuri R.R."/>
            <person name="La Ragione R."/>
            <person name="Hildebrand F."/>
            <person name="Pallen M.J."/>
        </authorList>
    </citation>
    <scope>NUCLEOTIDE SEQUENCE</scope>
    <source>
        <strain evidence="1">CHK173-2145</strain>
    </source>
</reference>
<evidence type="ECO:0000313" key="2">
    <source>
        <dbReference type="Proteomes" id="UP000721920"/>
    </source>
</evidence>
<dbReference type="Proteomes" id="UP000721920">
    <property type="component" value="Unassembled WGS sequence"/>
</dbReference>
<dbReference type="AlphaFoldDB" id="A0A921EYF0"/>
<accession>A0A921EYF0</accession>
<reference evidence="1" key="2">
    <citation type="submission" date="2021-09" db="EMBL/GenBank/DDBJ databases">
        <authorList>
            <person name="Gilroy R."/>
        </authorList>
    </citation>
    <scope>NUCLEOTIDE SEQUENCE</scope>
    <source>
        <strain evidence="1">CHK173-2145</strain>
    </source>
</reference>
<sequence>MNLRRVISSLTVAVVVLAIVSGFSWFTMGKRTVTHVVTHAEAVNVMRTHASQIRLK</sequence>
<dbReference type="EMBL" id="DYXN01000031">
    <property type="protein sequence ID" value="HJE86407.1"/>
    <property type="molecule type" value="Genomic_DNA"/>
</dbReference>
<comment type="caution">
    <text evidence="1">The sequence shown here is derived from an EMBL/GenBank/DDBJ whole genome shotgun (WGS) entry which is preliminary data.</text>
</comment>